<evidence type="ECO:0000256" key="1">
    <source>
        <dbReference type="SAM" id="Phobius"/>
    </source>
</evidence>
<sequence length="72" mass="8544">DNTHWGKIQQMLHSFNQFLSITFLSLLSSYYLPFIIPIPFIISYCLFLLFLLHLLTLLFFSSPIIFRDMQKG</sequence>
<keyword evidence="1" id="KW-0472">Membrane</keyword>
<proteinExistence type="evidence at transcript level"/>
<dbReference type="EMBL" id="JX122927">
    <property type="protein sequence ID" value="AFQ22734.1"/>
    <property type="molecule type" value="mRNA"/>
</dbReference>
<keyword evidence="1" id="KW-1133">Transmembrane helix</keyword>
<evidence type="ECO:0000313" key="2">
    <source>
        <dbReference type="EMBL" id="AFQ22734.1"/>
    </source>
</evidence>
<name>J7HXZ1_CHRPP</name>
<keyword evidence="1" id="KW-0812">Transmembrane</keyword>
<feature type="transmembrane region" description="Helical" evidence="1">
    <location>
        <begin position="12"/>
        <end position="32"/>
    </location>
</feature>
<feature type="non-terminal residue" evidence="2">
    <location>
        <position position="72"/>
    </location>
</feature>
<accession>J7HXZ1</accession>
<protein>
    <submittedName>
        <fullName evidence="2">Uncharacterized protein</fullName>
    </submittedName>
</protein>
<reference evidence="2" key="1">
    <citation type="journal article" date="2012" name="Proc. R. Soc. B">
        <title>Precise RNAi-mediated silencing of metabolically active proteins in the defence secretions of juvenile leaf beetles.</title>
        <authorList>
            <person name="Bodemann R.R."/>
            <person name="Rahfeld P."/>
            <person name="Stock M."/>
            <person name="Kunert M."/>
            <person name="Wielsch N."/>
            <person name="Groth M."/>
            <person name="Frick S."/>
            <person name="Boland W."/>
            <person name="Burse A."/>
        </authorList>
    </citation>
    <scope>NUCLEOTIDE SEQUENCE</scope>
</reference>
<feature type="non-terminal residue" evidence="2">
    <location>
        <position position="1"/>
    </location>
</feature>
<feature type="transmembrane region" description="Helical" evidence="1">
    <location>
        <begin position="38"/>
        <end position="60"/>
    </location>
</feature>
<dbReference type="AlphaFoldDB" id="J7HXZ1"/>
<organism evidence="2">
    <name type="scientific">Chrysomela populi</name>
    <name type="common">Poplar leaf beetle</name>
    <name type="synonym">Melasoma populi</name>
    <dbReference type="NCBI Taxonomy" id="154003"/>
    <lineage>
        <taxon>Eukaryota</taxon>
        <taxon>Metazoa</taxon>
        <taxon>Ecdysozoa</taxon>
        <taxon>Arthropoda</taxon>
        <taxon>Hexapoda</taxon>
        <taxon>Insecta</taxon>
        <taxon>Pterygota</taxon>
        <taxon>Neoptera</taxon>
        <taxon>Endopterygota</taxon>
        <taxon>Coleoptera</taxon>
        <taxon>Polyphaga</taxon>
        <taxon>Cucujiformia</taxon>
        <taxon>Chrysomeloidea</taxon>
        <taxon>Chrysomelidae</taxon>
        <taxon>Chrysomelinae</taxon>
        <taxon>Chrysomelini</taxon>
        <taxon>Chrysomela</taxon>
    </lineage>
</organism>